<evidence type="ECO:0000256" key="1">
    <source>
        <dbReference type="ARBA" id="ARBA00006464"/>
    </source>
</evidence>
<evidence type="ECO:0000313" key="4">
    <source>
        <dbReference type="EMBL" id="EHI75453.1"/>
    </source>
</evidence>
<evidence type="ECO:0000256" key="2">
    <source>
        <dbReference type="SAM" id="Phobius"/>
    </source>
</evidence>
<feature type="domain" description="Bacterial sugar transferase" evidence="3">
    <location>
        <begin position="21"/>
        <end position="214"/>
    </location>
</feature>
<keyword evidence="2" id="KW-1133">Transmembrane helix</keyword>
<evidence type="ECO:0000259" key="3">
    <source>
        <dbReference type="Pfam" id="PF02397"/>
    </source>
</evidence>
<reference evidence="4" key="1">
    <citation type="submission" date="2011-07" db="EMBL/GenBank/DDBJ databases">
        <authorList>
            <person name="Stanhope M.J."/>
            <person name="Durkin A.S."/>
            <person name="Hostetler J."/>
            <person name="Kim M."/>
            <person name="Radune D."/>
            <person name="Singh I."/>
            <person name="Town C.D."/>
        </authorList>
    </citation>
    <scope>NUCLEOTIDE SEQUENCE [LARGE SCALE GENOMIC DNA]</scope>
    <source>
        <strain evidence="4">HS-6</strain>
    </source>
</reference>
<gene>
    <name evidence="4" type="ORF">STRCR_1408</name>
</gene>
<protein>
    <recommendedName>
        <fullName evidence="3">Bacterial sugar transferase domain-containing protein</fullName>
    </recommendedName>
</protein>
<feature type="transmembrane region" description="Helical" evidence="2">
    <location>
        <begin position="26"/>
        <end position="50"/>
    </location>
</feature>
<dbReference type="eggNOG" id="COG2148">
    <property type="taxonomic scope" value="Bacteria"/>
</dbReference>
<keyword evidence="2" id="KW-0472">Membrane</keyword>
<dbReference type="Pfam" id="PF02397">
    <property type="entry name" value="Bac_transf"/>
    <property type="match status" value="1"/>
</dbReference>
<dbReference type="Proteomes" id="UP000004322">
    <property type="component" value="Unassembled WGS sequence"/>
</dbReference>
<dbReference type="PANTHER" id="PTHR30576:SF0">
    <property type="entry name" value="UNDECAPRENYL-PHOSPHATE N-ACETYLGALACTOSAMINYL 1-PHOSPHATE TRANSFERASE-RELATED"/>
    <property type="match status" value="1"/>
</dbReference>
<dbReference type="InterPro" id="IPR003362">
    <property type="entry name" value="Bact_transf"/>
</dbReference>
<sequence length="220" mass="25612">MFNGRTYKHKVQTSIYSRFIKRLLDILVGLVGTVVFFVPLALIIAVFYLFGKDRGPIIFRQERMGLHGKSFKIMKFRSMVVNAEELLERDEKLYQTYVAHGYKFPEGQDPRLTKIGAFIRKTSLDEFPQFINILKGDMSLIGPRPILAAELEEYTEREQKKLLSVKPGATGWWQVSGRSDVHYPERCELELYYQRNFSFGLDVKIFFLTIKQVFRGEGAH</sequence>
<comment type="caution">
    <text evidence="4">The sequence shown here is derived from an EMBL/GenBank/DDBJ whole genome shotgun (WGS) entry which is preliminary data.</text>
</comment>
<dbReference type="AlphaFoldDB" id="G5JNF3"/>
<dbReference type="RefSeq" id="WP_004229881.1">
    <property type="nucleotide sequence ID" value="NZ_AEUV02000002.1"/>
</dbReference>
<dbReference type="GO" id="GO:0016780">
    <property type="term" value="F:phosphotransferase activity, for other substituted phosphate groups"/>
    <property type="evidence" value="ECO:0007669"/>
    <property type="project" value="TreeGrafter"/>
</dbReference>
<proteinExistence type="inferred from homology"/>
<evidence type="ECO:0000313" key="5">
    <source>
        <dbReference type="Proteomes" id="UP000004322"/>
    </source>
</evidence>
<dbReference type="OrthoDB" id="9808602at2"/>
<keyword evidence="2" id="KW-0812">Transmembrane</keyword>
<accession>G5JNF3</accession>
<organism evidence="4 5">
    <name type="scientific">Streptococcus criceti HS-6</name>
    <dbReference type="NCBI Taxonomy" id="873449"/>
    <lineage>
        <taxon>Bacteria</taxon>
        <taxon>Bacillati</taxon>
        <taxon>Bacillota</taxon>
        <taxon>Bacilli</taxon>
        <taxon>Lactobacillales</taxon>
        <taxon>Streptococcaceae</taxon>
        <taxon>Streptococcus</taxon>
    </lineage>
</organism>
<name>G5JNF3_STRCG</name>
<comment type="similarity">
    <text evidence="1">Belongs to the bacterial sugar transferase family.</text>
</comment>
<dbReference type="EMBL" id="AEUV02000002">
    <property type="protein sequence ID" value="EHI75453.1"/>
    <property type="molecule type" value="Genomic_DNA"/>
</dbReference>
<dbReference type="STRING" id="873449.STRCR_1408"/>
<dbReference type="PANTHER" id="PTHR30576">
    <property type="entry name" value="COLANIC BIOSYNTHESIS UDP-GLUCOSE LIPID CARRIER TRANSFERASE"/>
    <property type="match status" value="1"/>
</dbReference>
<keyword evidence="5" id="KW-1185">Reference proteome</keyword>